<evidence type="ECO:0000256" key="5">
    <source>
        <dbReference type="ARBA" id="ARBA00023204"/>
    </source>
</evidence>
<evidence type="ECO:0000256" key="1">
    <source>
        <dbReference type="ARBA" id="ARBA00007452"/>
    </source>
</evidence>
<dbReference type="InterPro" id="IPR037278">
    <property type="entry name" value="ARFGAP/RecO"/>
</dbReference>
<evidence type="ECO:0000256" key="4">
    <source>
        <dbReference type="ARBA" id="ARBA00023172"/>
    </source>
</evidence>
<dbReference type="SUPFAM" id="SSF57863">
    <property type="entry name" value="ArfGap/RecO-like zinc finger"/>
    <property type="match status" value="1"/>
</dbReference>
<feature type="domain" description="DNA replication/recombination mediator RecO N-terminal" evidence="8">
    <location>
        <begin position="1"/>
        <end position="73"/>
    </location>
</feature>
<comment type="similarity">
    <text evidence="1 7">Belongs to the RecO family.</text>
</comment>
<dbReference type="STRING" id="1797995.A2242_02200"/>
<gene>
    <name evidence="7" type="primary">recO</name>
    <name evidence="9" type="ORF">A2242_02200</name>
</gene>
<dbReference type="SUPFAM" id="SSF50249">
    <property type="entry name" value="Nucleic acid-binding proteins"/>
    <property type="match status" value="1"/>
</dbReference>
<dbReference type="InterPro" id="IPR012340">
    <property type="entry name" value="NA-bd_OB-fold"/>
</dbReference>
<dbReference type="GO" id="GO:0006310">
    <property type="term" value="P:DNA recombination"/>
    <property type="evidence" value="ECO:0007669"/>
    <property type="project" value="UniProtKB-UniRule"/>
</dbReference>
<dbReference type="PANTHER" id="PTHR33991">
    <property type="entry name" value="DNA REPAIR PROTEIN RECO"/>
    <property type="match status" value="1"/>
</dbReference>
<dbReference type="AlphaFoldDB" id="A0A1F5SQ60"/>
<dbReference type="InterPro" id="IPR042242">
    <property type="entry name" value="RecO_C"/>
</dbReference>
<keyword evidence="4 7" id="KW-0233">DNA recombination</keyword>
<dbReference type="NCBIfam" id="TIGR00613">
    <property type="entry name" value="reco"/>
    <property type="match status" value="1"/>
</dbReference>
<dbReference type="InterPro" id="IPR022572">
    <property type="entry name" value="DNA_rep/recomb_RecO_N"/>
</dbReference>
<sequence length="212" mass="23754">MEVTHKTQAIVLQREAYNESDSRVFFYTRDFGKAMLVARGTSKLSSKLAAHVEPLNACEVMIISGRQYDYVGSCVSGASYRGIKSDYGIAIVAAGIAKIVHTATKEHSPDERIFFMLKKFLDVLDSSAAKLPGDTLQLLASTFILKLVSALGYQPRFESLLVGDQKISPKSAHFMRMLLGMAFEEILRLPVEPELAQNFSRTMDRYKHYLFD</sequence>
<proteinExistence type="inferred from homology"/>
<dbReference type="InterPro" id="IPR003717">
    <property type="entry name" value="RecO"/>
</dbReference>
<accession>A0A1F5SQ60</accession>
<dbReference type="Pfam" id="PF11967">
    <property type="entry name" value="RecO_N"/>
    <property type="match status" value="1"/>
</dbReference>
<keyword evidence="3 7" id="KW-0227">DNA damage</keyword>
<comment type="caution">
    <text evidence="9">The sequence shown here is derived from an EMBL/GenBank/DDBJ whole genome shotgun (WGS) entry which is preliminary data.</text>
</comment>
<organism evidence="9 10">
    <name type="scientific">Candidatus Falkowbacteria bacterium RIFOXYA2_FULL_47_9</name>
    <dbReference type="NCBI Taxonomy" id="1797995"/>
    <lineage>
        <taxon>Bacteria</taxon>
        <taxon>Candidatus Falkowiibacteriota</taxon>
    </lineage>
</organism>
<evidence type="ECO:0000313" key="10">
    <source>
        <dbReference type="Proteomes" id="UP000178925"/>
    </source>
</evidence>
<evidence type="ECO:0000313" key="9">
    <source>
        <dbReference type="EMBL" id="OGF28810.1"/>
    </source>
</evidence>
<comment type="function">
    <text evidence="7">Involved in DNA repair and RecF pathway recombination.</text>
</comment>
<dbReference type="Pfam" id="PF02565">
    <property type="entry name" value="RecO_C"/>
    <property type="match status" value="1"/>
</dbReference>
<dbReference type="GO" id="GO:0006302">
    <property type="term" value="P:double-strand break repair"/>
    <property type="evidence" value="ECO:0007669"/>
    <property type="project" value="TreeGrafter"/>
</dbReference>
<dbReference type="GO" id="GO:0043590">
    <property type="term" value="C:bacterial nucleoid"/>
    <property type="evidence" value="ECO:0007669"/>
    <property type="project" value="TreeGrafter"/>
</dbReference>
<evidence type="ECO:0000259" key="8">
    <source>
        <dbReference type="Pfam" id="PF11967"/>
    </source>
</evidence>
<evidence type="ECO:0000256" key="7">
    <source>
        <dbReference type="HAMAP-Rule" id="MF_00201"/>
    </source>
</evidence>
<evidence type="ECO:0000256" key="6">
    <source>
        <dbReference type="ARBA" id="ARBA00033409"/>
    </source>
</evidence>
<evidence type="ECO:0000256" key="3">
    <source>
        <dbReference type="ARBA" id="ARBA00022763"/>
    </source>
</evidence>
<name>A0A1F5SQ60_9BACT</name>
<keyword evidence="5 7" id="KW-0234">DNA repair</keyword>
<dbReference type="Proteomes" id="UP000178925">
    <property type="component" value="Unassembled WGS sequence"/>
</dbReference>
<reference evidence="9 10" key="1">
    <citation type="journal article" date="2016" name="Nat. Commun.">
        <title>Thousands of microbial genomes shed light on interconnected biogeochemical processes in an aquifer system.</title>
        <authorList>
            <person name="Anantharaman K."/>
            <person name="Brown C.T."/>
            <person name="Hug L.A."/>
            <person name="Sharon I."/>
            <person name="Castelle C.J."/>
            <person name="Probst A.J."/>
            <person name="Thomas B.C."/>
            <person name="Singh A."/>
            <person name="Wilkins M.J."/>
            <person name="Karaoz U."/>
            <person name="Brodie E.L."/>
            <person name="Williams K.H."/>
            <person name="Hubbard S.S."/>
            <person name="Banfield J.F."/>
        </authorList>
    </citation>
    <scope>NUCLEOTIDE SEQUENCE [LARGE SCALE GENOMIC DNA]</scope>
</reference>
<dbReference type="Gene3D" id="1.20.1440.120">
    <property type="entry name" value="Recombination protein O, C-terminal domain"/>
    <property type="match status" value="1"/>
</dbReference>
<dbReference type="Gene3D" id="2.40.50.140">
    <property type="entry name" value="Nucleic acid-binding proteins"/>
    <property type="match status" value="1"/>
</dbReference>
<dbReference type="EMBL" id="MFGC01000006">
    <property type="protein sequence ID" value="OGF28810.1"/>
    <property type="molecule type" value="Genomic_DNA"/>
</dbReference>
<evidence type="ECO:0000256" key="2">
    <source>
        <dbReference type="ARBA" id="ARBA00021310"/>
    </source>
</evidence>
<dbReference type="PANTHER" id="PTHR33991:SF1">
    <property type="entry name" value="DNA REPAIR PROTEIN RECO"/>
    <property type="match status" value="1"/>
</dbReference>
<dbReference type="HAMAP" id="MF_00201">
    <property type="entry name" value="RecO"/>
    <property type="match status" value="1"/>
</dbReference>
<protein>
    <recommendedName>
        <fullName evidence="2 7">DNA repair protein RecO</fullName>
    </recommendedName>
    <alternativeName>
        <fullName evidence="6 7">Recombination protein O</fullName>
    </alternativeName>
</protein>